<reference evidence="4 5" key="1">
    <citation type="submission" date="2016-11" db="EMBL/GenBank/DDBJ databases">
        <authorList>
            <person name="Jaros S."/>
            <person name="Januszkiewicz K."/>
            <person name="Wedrychowicz H."/>
        </authorList>
    </citation>
    <scope>NUCLEOTIDE SEQUENCE [LARGE SCALE GENOMIC DNA]</scope>
    <source>
        <strain evidence="4 5">GAS499</strain>
    </source>
</reference>
<dbReference type="InterPro" id="IPR027417">
    <property type="entry name" value="P-loop_NTPase"/>
</dbReference>
<evidence type="ECO:0000256" key="2">
    <source>
        <dbReference type="PROSITE-ProRule" id="PRU01091"/>
    </source>
</evidence>
<dbReference type="Gene3D" id="1.25.40.10">
    <property type="entry name" value="Tetratricopeptide repeat domain"/>
    <property type="match status" value="1"/>
</dbReference>
<dbReference type="SMART" id="SM00862">
    <property type="entry name" value="Trans_reg_C"/>
    <property type="match status" value="1"/>
</dbReference>
<evidence type="ECO:0000313" key="5">
    <source>
        <dbReference type="Proteomes" id="UP000189935"/>
    </source>
</evidence>
<dbReference type="InterPro" id="IPR036388">
    <property type="entry name" value="WH-like_DNA-bd_sf"/>
</dbReference>
<evidence type="ECO:0000256" key="1">
    <source>
        <dbReference type="ARBA" id="ARBA00023125"/>
    </source>
</evidence>
<name>A0A1M6IDH3_9BRAD</name>
<dbReference type="SUPFAM" id="SSF48452">
    <property type="entry name" value="TPR-like"/>
    <property type="match status" value="1"/>
</dbReference>
<protein>
    <submittedName>
        <fullName evidence="4">Predicted ATPase</fullName>
    </submittedName>
</protein>
<dbReference type="SUPFAM" id="SSF46894">
    <property type="entry name" value="C-terminal effector domain of the bipartite response regulators"/>
    <property type="match status" value="1"/>
</dbReference>
<dbReference type="GO" id="GO:0006355">
    <property type="term" value="P:regulation of DNA-templated transcription"/>
    <property type="evidence" value="ECO:0007669"/>
    <property type="project" value="InterPro"/>
</dbReference>
<dbReference type="PROSITE" id="PS51755">
    <property type="entry name" value="OMPR_PHOB"/>
    <property type="match status" value="1"/>
</dbReference>
<dbReference type="PANTHER" id="PTHR47691:SF3">
    <property type="entry name" value="HTH-TYPE TRANSCRIPTIONAL REGULATOR RV0890C-RELATED"/>
    <property type="match status" value="1"/>
</dbReference>
<dbReference type="InterPro" id="IPR011717">
    <property type="entry name" value="TPR-4"/>
</dbReference>
<organism evidence="4 5">
    <name type="scientific">Bradyrhizobium lablabi</name>
    <dbReference type="NCBI Taxonomy" id="722472"/>
    <lineage>
        <taxon>Bacteria</taxon>
        <taxon>Pseudomonadati</taxon>
        <taxon>Pseudomonadota</taxon>
        <taxon>Alphaproteobacteria</taxon>
        <taxon>Hyphomicrobiales</taxon>
        <taxon>Nitrobacteraceae</taxon>
        <taxon>Bradyrhizobium</taxon>
    </lineage>
</organism>
<feature type="domain" description="OmpR/PhoB-type" evidence="3">
    <location>
        <begin position="7"/>
        <end position="102"/>
    </location>
</feature>
<dbReference type="GO" id="GO:0003677">
    <property type="term" value="F:DNA binding"/>
    <property type="evidence" value="ECO:0007669"/>
    <property type="project" value="UniProtKB-UniRule"/>
</dbReference>
<dbReference type="GO" id="GO:0042802">
    <property type="term" value="F:identical protein binding"/>
    <property type="evidence" value="ECO:0007669"/>
    <property type="project" value="InterPro"/>
</dbReference>
<dbReference type="SUPFAM" id="SSF52540">
    <property type="entry name" value="P-loop containing nucleoside triphosphate hydrolases"/>
    <property type="match status" value="1"/>
</dbReference>
<dbReference type="InterPro" id="IPR016032">
    <property type="entry name" value="Sig_transdc_resp-reg_C-effctor"/>
</dbReference>
<dbReference type="EMBL" id="LT670844">
    <property type="protein sequence ID" value="SHJ32504.1"/>
    <property type="molecule type" value="Genomic_DNA"/>
</dbReference>
<sequence>MPGQDRRPVYKFGAWEIDLARREMRLNGVPTDVGSRAFEIVETLVQSAGELIDKYELMNRVWPGAAVEENTLQAQISAIRRALGPDRGLLKTIAGRGYRLLGDWIIQQEDFAAAGMPTAEPARSYVTNLTAPPSALIGRNTAEAQLLELLSTYRMVTMTGPGGIGKTVLAQAVARNLLATFGGDGLLVELVSLSDPALVPFAVATVLGLRLGGDEISFESIAREIGARKLLLVLDNCEHLIEGAARLAETLVRSCPNTTILATSREVLRIDGEYVYRVPPLDVPVRGGDGDHDILGRSAVQLLIARTKALNADFSPRGESLQLVAAISRQLDGIPLAIEFAAARVATLGLQQVAARLHDRFNLLTRGFRTALPRHQTLLAALDWSYELLSETEARVLRHLAVFNGDFSLDAAAAVMGNLDAVSVADSLAGLVVKSLVAADFQAGDDHYRLLDTTRAYALEKLRGAGEHREAARRHAEYFREALIQAEAEGNSLPQTDWQRRYGRHLGNVRAGLEWAFSADGDSQIGAALTAAAVPLWVHLSLFGECRERAELALAKLDDGAIDPTRLRMQLSAALGWSLMYGQGRARDAGPTLAITLELADRLDDKHYRLRALWGLCIDQFNNGEFIKALEFAQRFTKAAEGSADPTDLMLADRLLAVSLHFLGDQNGARRHIDRVDASLDLLAEKPKIFPLDLRISTHYFRARILWMQGLADQALRLVEHNIEEGRANGHALTFCSVLGQGACPITFLAGDFDAAERYGEVLFEHTERHAISLWRLWAGCFKGMVMAKRGNIDAGLVLLRSEIDRAGDARFLPRFLLPLGELAACLGEANQIEKGLAAADETLERCKARQEQWYVPELLRIKGELMLKDPQHQPASSVERCFIEALKLAKQQGALFWELRNALSLARLWVGQDRKTDARQILEPLYGAFTEGFQIADVREAKTLLDGLDAD</sequence>
<accession>A0A1M6IDH3</accession>
<dbReference type="GO" id="GO:0000160">
    <property type="term" value="P:phosphorelay signal transduction system"/>
    <property type="evidence" value="ECO:0007669"/>
    <property type="project" value="InterPro"/>
</dbReference>
<dbReference type="InterPro" id="IPR058852">
    <property type="entry name" value="HTH_77"/>
</dbReference>
<dbReference type="AlphaFoldDB" id="A0A1M6IDH3"/>
<keyword evidence="1 2" id="KW-0238">DNA-binding</keyword>
<feature type="DNA-binding region" description="OmpR/PhoB-type" evidence="2">
    <location>
        <begin position="7"/>
        <end position="102"/>
    </location>
</feature>
<evidence type="ECO:0000259" key="3">
    <source>
        <dbReference type="PROSITE" id="PS51755"/>
    </source>
</evidence>
<dbReference type="CDD" id="cd00383">
    <property type="entry name" value="trans_reg_C"/>
    <property type="match status" value="1"/>
</dbReference>
<dbReference type="RefSeq" id="WP_244562169.1">
    <property type="nucleotide sequence ID" value="NZ_LT670844.1"/>
</dbReference>
<dbReference type="Proteomes" id="UP000189935">
    <property type="component" value="Chromosome I"/>
</dbReference>
<proteinExistence type="predicted"/>
<dbReference type="Pfam" id="PF00486">
    <property type="entry name" value="Trans_reg_C"/>
    <property type="match status" value="1"/>
</dbReference>
<gene>
    <name evidence="4" type="ORF">SAMN05444159_0316</name>
</gene>
<dbReference type="Gene3D" id="3.40.50.300">
    <property type="entry name" value="P-loop containing nucleotide triphosphate hydrolases"/>
    <property type="match status" value="1"/>
</dbReference>
<dbReference type="Pfam" id="PF07721">
    <property type="entry name" value="TPR_4"/>
    <property type="match status" value="1"/>
</dbReference>
<dbReference type="Gene3D" id="1.10.10.10">
    <property type="entry name" value="Winged helix-like DNA-binding domain superfamily/Winged helix DNA-binding domain"/>
    <property type="match status" value="1"/>
</dbReference>
<dbReference type="InterPro" id="IPR011990">
    <property type="entry name" value="TPR-like_helical_dom_sf"/>
</dbReference>
<dbReference type="PRINTS" id="PR00364">
    <property type="entry name" value="DISEASERSIST"/>
</dbReference>
<dbReference type="PANTHER" id="PTHR47691">
    <property type="entry name" value="REGULATOR-RELATED"/>
    <property type="match status" value="1"/>
</dbReference>
<evidence type="ECO:0000313" key="4">
    <source>
        <dbReference type="EMBL" id="SHJ32504.1"/>
    </source>
</evidence>
<dbReference type="Pfam" id="PF25872">
    <property type="entry name" value="HTH_77"/>
    <property type="match status" value="1"/>
</dbReference>
<dbReference type="InterPro" id="IPR001867">
    <property type="entry name" value="OmpR/PhoB-type_DNA-bd"/>
</dbReference>